<accession>A0A6C0I0M0</accession>
<dbReference type="EMBL" id="MN740071">
    <property type="protein sequence ID" value="QHT86558.1"/>
    <property type="molecule type" value="Genomic_DNA"/>
</dbReference>
<organism evidence="2">
    <name type="scientific">viral metagenome</name>
    <dbReference type="NCBI Taxonomy" id="1070528"/>
    <lineage>
        <taxon>unclassified sequences</taxon>
        <taxon>metagenomes</taxon>
        <taxon>organismal metagenomes</taxon>
    </lineage>
</organism>
<dbReference type="AlphaFoldDB" id="A0A6C0I0M0"/>
<protein>
    <submittedName>
        <fullName evidence="2">Uncharacterized protein</fullName>
    </submittedName>
</protein>
<feature type="transmembrane region" description="Helical" evidence="1">
    <location>
        <begin position="12"/>
        <end position="30"/>
    </location>
</feature>
<reference evidence="2" key="1">
    <citation type="journal article" date="2020" name="Nature">
        <title>Giant virus diversity and host interactions through global metagenomics.</title>
        <authorList>
            <person name="Schulz F."/>
            <person name="Roux S."/>
            <person name="Paez-Espino D."/>
            <person name="Jungbluth S."/>
            <person name="Walsh D.A."/>
            <person name="Denef V.J."/>
            <person name="McMahon K.D."/>
            <person name="Konstantinidis K.T."/>
            <person name="Eloe-Fadrosh E.A."/>
            <person name="Kyrpides N.C."/>
            <person name="Woyke T."/>
        </authorList>
    </citation>
    <scope>NUCLEOTIDE SEQUENCE</scope>
    <source>
        <strain evidence="2">GVMAG-M-3300023184-186</strain>
    </source>
</reference>
<name>A0A6C0I0M0_9ZZZZ</name>
<evidence type="ECO:0000256" key="1">
    <source>
        <dbReference type="SAM" id="Phobius"/>
    </source>
</evidence>
<evidence type="ECO:0000313" key="2">
    <source>
        <dbReference type="EMBL" id="QHT86558.1"/>
    </source>
</evidence>
<keyword evidence="1" id="KW-0812">Transmembrane</keyword>
<sequence length="207" mass="22378">MYNNPEQAKLASLIISIVILIIIVVLIVVVCCNWNTISANANTPIIQNPQKAALGVYAYNKNNFVDYASGENPPWPCNSGFTYGSHPPRYYNCNTHNIQTAPGGYCPGNYRNVNGLCIPSWAAPTVNCATNSTTRGQVIGMALNGNGAQLCASSYFLFNAPISSITQLGIQCSDYTDTNANGIKFYRKRKGIFGTIVNSTNAIKYAS</sequence>
<keyword evidence="1" id="KW-0472">Membrane</keyword>
<keyword evidence="1" id="KW-1133">Transmembrane helix</keyword>
<proteinExistence type="predicted"/>